<evidence type="ECO:0000313" key="1">
    <source>
        <dbReference type="EMBL" id="GGK29414.1"/>
    </source>
</evidence>
<evidence type="ECO:0008006" key="3">
    <source>
        <dbReference type="Google" id="ProtNLM"/>
    </source>
</evidence>
<dbReference type="Proteomes" id="UP000647587">
    <property type="component" value="Unassembled WGS sequence"/>
</dbReference>
<gene>
    <name evidence="1" type="ORF">GCM10008955_24050</name>
</gene>
<reference evidence="2" key="1">
    <citation type="journal article" date="2019" name="Int. J. Syst. Evol. Microbiol.">
        <title>The Global Catalogue of Microorganisms (GCM) 10K type strain sequencing project: providing services to taxonomists for standard genome sequencing and annotation.</title>
        <authorList>
            <consortium name="The Broad Institute Genomics Platform"/>
            <consortium name="The Broad Institute Genome Sequencing Center for Infectious Disease"/>
            <person name="Wu L."/>
            <person name="Ma J."/>
        </authorList>
    </citation>
    <scope>NUCLEOTIDE SEQUENCE [LARGE SCALE GENOMIC DNA]</scope>
    <source>
        <strain evidence="2">JCM 30331</strain>
    </source>
</reference>
<organism evidence="1 2">
    <name type="scientific">Deinococcus malanensis</name>
    <dbReference type="NCBI Taxonomy" id="1706855"/>
    <lineage>
        <taxon>Bacteria</taxon>
        <taxon>Thermotogati</taxon>
        <taxon>Deinococcota</taxon>
        <taxon>Deinococci</taxon>
        <taxon>Deinococcales</taxon>
        <taxon>Deinococcaceae</taxon>
        <taxon>Deinococcus</taxon>
    </lineage>
</organism>
<dbReference type="EMBL" id="BMPP01000009">
    <property type="protein sequence ID" value="GGK29414.1"/>
    <property type="molecule type" value="Genomic_DNA"/>
</dbReference>
<comment type="caution">
    <text evidence="1">The sequence shown here is derived from an EMBL/GenBank/DDBJ whole genome shotgun (WGS) entry which is preliminary data.</text>
</comment>
<dbReference type="PROSITE" id="PS51257">
    <property type="entry name" value="PROKAR_LIPOPROTEIN"/>
    <property type="match status" value="1"/>
</dbReference>
<name>A0ABQ2EWB2_9DEIO</name>
<dbReference type="RefSeq" id="WP_189008799.1">
    <property type="nucleotide sequence ID" value="NZ_BMPP01000009.1"/>
</dbReference>
<sequence>MKHHPFLFVATGLLIASCAPVNVRIITWDHVPSEYLYDQSLAFLSTRGYTLKTANRTLLLLEAETTNTVNQTVDQATIWIRPAGWSPRIDATFTSGMINEYRAYMAQAAARYRHR</sequence>
<protein>
    <recommendedName>
        <fullName evidence="3">Lipoprotein</fullName>
    </recommendedName>
</protein>
<evidence type="ECO:0000313" key="2">
    <source>
        <dbReference type="Proteomes" id="UP000647587"/>
    </source>
</evidence>
<keyword evidence="2" id="KW-1185">Reference proteome</keyword>
<accession>A0ABQ2EWB2</accession>
<proteinExistence type="predicted"/>